<feature type="transmembrane region" description="Helical" evidence="1">
    <location>
        <begin position="151"/>
        <end position="172"/>
    </location>
</feature>
<sequence length="188" mass="20161">MNTPPPLPAAASFVTVLARISLVLAALGVAWALAQMLFALLLPDAVVAGLAAQPEVPRGVLWTLEHRHALSLALLLVAGLFLAAAWGLLRRREWARMAFILLLVGGALANFAALALIGPFFDGLQDMFPAEMLASPEGQRFAAQMQFNRTVTLVTSLAGALVFAALHGWIVWKLCTPAVRDQFRSAPR</sequence>
<name>A0ABW3M008_9GAMM</name>
<feature type="transmembrane region" description="Helical" evidence="1">
    <location>
        <begin position="12"/>
        <end position="34"/>
    </location>
</feature>
<keyword evidence="1" id="KW-1133">Transmembrane helix</keyword>
<dbReference type="EMBL" id="JBHTKN010000019">
    <property type="protein sequence ID" value="MFD1044041.1"/>
    <property type="molecule type" value="Genomic_DNA"/>
</dbReference>
<accession>A0ABW3M008</accession>
<feature type="transmembrane region" description="Helical" evidence="1">
    <location>
        <begin position="69"/>
        <end position="89"/>
    </location>
</feature>
<comment type="caution">
    <text evidence="2">The sequence shown here is derived from an EMBL/GenBank/DDBJ whole genome shotgun (WGS) entry which is preliminary data.</text>
</comment>
<gene>
    <name evidence="2" type="ORF">ACFQ2N_16955</name>
</gene>
<dbReference type="RefSeq" id="WP_162378201.1">
    <property type="nucleotide sequence ID" value="NZ_JBHTKN010000019.1"/>
</dbReference>
<proteinExistence type="predicted"/>
<keyword evidence="3" id="KW-1185">Reference proteome</keyword>
<keyword evidence="1" id="KW-0812">Transmembrane</keyword>
<keyword evidence="1" id="KW-0472">Membrane</keyword>
<evidence type="ECO:0000256" key="1">
    <source>
        <dbReference type="SAM" id="Phobius"/>
    </source>
</evidence>
<dbReference type="Proteomes" id="UP001597033">
    <property type="component" value="Unassembled WGS sequence"/>
</dbReference>
<feature type="transmembrane region" description="Helical" evidence="1">
    <location>
        <begin position="98"/>
        <end position="121"/>
    </location>
</feature>
<reference evidence="3" key="1">
    <citation type="journal article" date="2019" name="Int. J. Syst. Evol. Microbiol.">
        <title>The Global Catalogue of Microorganisms (GCM) 10K type strain sequencing project: providing services to taxonomists for standard genome sequencing and annotation.</title>
        <authorList>
            <consortium name="The Broad Institute Genomics Platform"/>
            <consortium name="The Broad Institute Genome Sequencing Center for Infectious Disease"/>
            <person name="Wu L."/>
            <person name="Ma J."/>
        </authorList>
    </citation>
    <scope>NUCLEOTIDE SEQUENCE [LARGE SCALE GENOMIC DNA]</scope>
    <source>
        <strain evidence="3">CCUG 55854</strain>
    </source>
</reference>
<evidence type="ECO:0008006" key="4">
    <source>
        <dbReference type="Google" id="ProtNLM"/>
    </source>
</evidence>
<organism evidence="2 3">
    <name type="scientific">Pseudoxanthomonas kaohsiungensis</name>
    <dbReference type="NCBI Taxonomy" id="283923"/>
    <lineage>
        <taxon>Bacteria</taxon>
        <taxon>Pseudomonadati</taxon>
        <taxon>Pseudomonadota</taxon>
        <taxon>Gammaproteobacteria</taxon>
        <taxon>Lysobacterales</taxon>
        <taxon>Lysobacteraceae</taxon>
        <taxon>Pseudoxanthomonas</taxon>
    </lineage>
</organism>
<evidence type="ECO:0000313" key="2">
    <source>
        <dbReference type="EMBL" id="MFD1044041.1"/>
    </source>
</evidence>
<evidence type="ECO:0000313" key="3">
    <source>
        <dbReference type="Proteomes" id="UP001597033"/>
    </source>
</evidence>
<protein>
    <recommendedName>
        <fullName evidence="4">DUF4149 domain-containing protein</fullName>
    </recommendedName>
</protein>